<dbReference type="EMBL" id="GIIL01007486">
    <property type="protein sequence ID" value="NOV51212.1"/>
    <property type="molecule type" value="Transcribed_RNA"/>
</dbReference>
<proteinExistence type="predicted"/>
<accession>A0A6M2DY98</accession>
<reference evidence="2" key="1">
    <citation type="submission" date="2020-03" db="EMBL/GenBank/DDBJ databases">
        <title>Transcriptomic Profiling of the Digestive Tract of the Rat Flea, Xenopsylla cheopis, Following Blood Feeding and Infection with Yersinia pestis.</title>
        <authorList>
            <person name="Bland D.M."/>
            <person name="Martens C.A."/>
            <person name="Virtaneva K."/>
            <person name="Kanakabandi K."/>
            <person name="Long D."/>
            <person name="Rosenke R."/>
            <person name="Saturday G.A."/>
            <person name="Hoyt F.H."/>
            <person name="Bruno D.P."/>
            <person name="Ribeiro J.M.C."/>
            <person name="Hinnebusch J."/>
        </authorList>
    </citation>
    <scope>NUCLEOTIDE SEQUENCE</scope>
</reference>
<feature type="signal peptide" evidence="1">
    <location>
        <begin position="1"/>
        <end position="21"/>
    </location>
</feature>
<feature type="chain" id="PRO_5026959629" evidence="1">
    <location>
        <begin position="22"/>
        <end position="118"/>
    </location>
</feature>
<evidence type="ECO:0000256" key="1">
    <source>
        <dbReference type="SAM" id="SignalP"/>
    </source>
</evidence>
<protein>
    <submittedName>
        <fullName evidence="2">Putative product</fullName>
    </submittedName>
</protein>
<evidence type="ECO:0000313" key="2">
    <source>
        <dbReference type="EMBL" id="NOV51212.1"/>
    </source>
</evidence>
<dbReference type="AlphaFoldDB" id="A0A6M2DY98"/>
<keyword evidence="1" id="KW-0732">Signal</keyword>
<organism evidence="2">
    <name type="scientific">Xenopsylla cheopis</name>
    <name type="common">Oriental rat flea</name>
    <name type="synonym">Pulex cheopis</name>
    <dbReference type="NCBI Taxonomy" id="163159"/>
    <lineage>
        <taxon>Eukaryota</taxon>
        <taxon>Metazoa</taxon>
        <taxon>Ecdysozoa</taxon>
        <taxon>Arthropoda</taxon>
        <taxon>Hexapoda</taxon>
        <taxon>Insecta</taxon>
        <taxon>Pterygota</taxon>
        <taxon>Neoptera</taxon>
        <taxon>Endopterygota</taxon>
        <taxon>Siphonaptera</taxon>
        <taxon>Pulicidae</taxon>
        <taxon>Xenopsyllinae</taxon>
        <taxon>Xenopsylla</taxon>
    </lineage>
</organism>
<name>A0A6M2DY98_XENCH</name>
<sequence>MAHSNVQAVIVLLRISAATETKIVAICPMKLIVLHDILEGDIVLNQNISVPINYAYLKRICVMERMIVVTEVMSWKICAQTLHVILLGDSSVIIIGASHDINYVTALIIAEMEVTRII</sequence>